<dbReference type="EMBL" id="ADBV01015224">
    <property type="protein sequence ID" value="EJW72860.1"/>
    <property type="molecule type" value="Genomic_DNA"/>
</dbReference>
<dbReference type="Proteomes" id="UP000004810">
    <property type="component" value="Unassembled WGS sequence"/>
</dbReference>
<accession>J9AFM8</accession>
<feature type="compositionally biased region" description="Basic residues" evidence="1">
    <location>
        <begin position="1"/>
        <end position="13"/>
    </location>
</feature>
<dbReference type="InterPro" id="IPR015422">
    <property type="entry name" value="PyrdxlP-dep_Trfase_small"/>
</dbReference>
<sequence length="186" mass="20902">MQRVISRKRRHTQKLLEESLNPASSSYDSSNVTSTSASNDGNCSISDLLQTAERLQFLFTPSGGFKEIGPQKAKDTSAEDCIDECSNMKKSKASMDDRKVEFPPLQSFFADASISDEKTECSFKPSRSKRMEIQIHLQRVAQDIGISDLTSFDLAEALDDADPLKFLRNEFAYPKMRTLPHGKLFH</sequence>
<reference evidence="3" key="1">
    <citation type="submission" date="2012-08" db="EMBL/GenBank/DDBJ databases">
        <title>The Genome Sequence of Wuchereria bancrofti.</title>
        <authorList>
            <person name="Nutman T.B."/>
            <person name="Fink D.L."/>
            <person name="Russ C."/>
            <person name="Young S."/>
            <person name="Zeng Q."/>
            <person name="Koehrsen M."/>
            <person name="Alvarado L."/>
            <person name="Berlin A."/>
            <person name="Chapman S.B."/>
            <person name="Chen Z."/>
            <person name="Freedman E."/>
            <person name="Gellesch M."/>
            <person name="Goldberg J."/>
            <person name="Griggs A."/>
            <person name="Gujja S."/>
            <person name="Heilman E.R."/>
            <person name="Heiman D."/>
            <person name="Hepburn T."/>
            <person name="Howarth C."/>
            <person name="Jen D."/>
            <person name="Larson L."/>
            <person name="Lewis B."/>
            <person name="Mehta T."/>
            <person name="Park D."/>
            <person name="Pearson M."/>
            <person name="Roberts A."/>
            <person name="Saif S."/>
            <person name="Shea T."/>
            <person name="Shenoy N."/>
            <person name="Sisk P."/>
            <person name="Stolte C."/>
            <person name="Sykes S."/>
            <person name="Walk T."/>
            <person name="White J."/>
            <person name="Yandava C."/>
            <person name="Haas B."/>
            <person name="Henn M.R."/>
            <person name="Nusbaum C."/>
            <person name="Birren B."/>
        </authorList>
    </citation>
    <scope>NUCLEOTIDE SEQUENCE [LARGE SCALE GENOMIC DNA]</scope>
    <source>
        <strain evidence="3">NA</strain>
    </source>
</reference>
<dbReference type="Gene3D" id="3.90.1150.10">
    <property type="entry name" value="Aspartate Aminotransferase, domain 1"/>
    <property type="match status" value="1"/>
</dbReference>
<dbReference type="AlphaFoldDB" id="J9AFM8"/>
<evidence type="ECO:0000313" key="2">
    <source>
        <dbReference type="EMBL" id="EJW72860.1"/>
    </source>
</evidence>
<evidence type="ECO:0000313" key="3">
    <source>
        <dbReference type="Proteomes" id="UP000004810"/>
    </source>
</evidence>
<feature type="compositionally biased region" description="Low complexity" evidence="1">
    <location>
        <begin position="23"/>
        <end position="40"/>
    </location>
</feature>
<organism evidence="2 3">
    <name type="scientific">Wuchereria bancrofti</name>
    <dbReference type="NCBI Taxonomy" id="6293"/>
    <lineage>
        <taxon>Eukaryota</taxon>
        <taxon>Metazoa</taxon>
        <taxon>Ecdysozoa</taxon>
        <taxon>Nematoda</taxon>
        <taxon>Chromadorea</taxon>
        <taxon>Rhabditida</taxon>
        <taxon>Spirurina</taxon>
        <taxon>Spiruromorpha</taxon>
        <taxon>Filarioidea</taxon>
        <taxon>Onchocercidae</taxon>
        <taxon>Wuchereria</taxon>
    </lineage>
</organism>
<feature type="region of interest" description="Disordered" evidence="1">
    <location>
        <begin position="1"/>
        <end position="40"/>
    </location>
</feature>
<comment type="caution">
    <text evidence="2">The sequence shown here is derived from an EMBL/GenBank/DDBJ whole genome shotgun (WGS) entry which is preliminary data.</text>
</comment>
<proteinExistence type="predicted"/>
<gene>
    <name evidence="2" type="ORF">WUBG_16233</name>
</gene>
<evidence type="ECO:0000256" key="1">
    <source>
        <dbReference type="SAM" id="MobiDB-lite"/>
    </source>
</evidence>
<protein>
    <submittedName>
        <fullName evidence="2">Uncharacterized protein</fullName>
    </submittedName>
</protein>
<name>J9AFM8_WUCBA</name>